<organism evidence="17 18">
    <name type="scientific">Planococcus glaciei</name>
    <dbReference type="NCBI Taxonomy" id="459472"/>
    <lineage>
        <taxon>Bacteria</taxon>
        <taxon>Bacillati</taxon>
        <taxon>Bacillota</taxon>
        <taxon>Bacilli</taxon>
        <taxon>Bacillales</taxon>
        <taxon>Caryophanaceae</taxon>
        <taxon>Planococcus</taxon>
    </lineage>
</organism>
<evidence type="ECO:0000256" key="6">
    <source>
        <dbReference type="ARBA" id="ARBA00012963"/>
    </source>
</evidence>
<dbReference type="FunFam" id="3.40.1190.20:FF:000003">
    <property type="entry name" value="Phosphomethylpyrimidine kinase ThiD"/>
    <property type="match status" value="1"/>
</dbReference>
<evidence type="ECO:0000256" key="9">
    <source>
        <dbReference type="ARBA" id="ARBA00022741"/>
    </source>
</evidence>
<dbReference type="PANTHER" id="PTHR20858:SF17">
    <property type="entry name" value="HYDROXYMETHYLPYRIMIDINE_PHOSPHOMETHYLPYRIMIDINE KINASE THI20-RELATED"/>
    <property type="match status" value="1"/>
</dbReference>
<dbReference type="EC" id="2.7.4.7" evidence="6"/>
<comment type="similarity">
    <text evidence="4">Belongs to the ThiD family.</text>
</comment>
<dbReference type="EMBL" id="CP051177">
    <property type="protein sequence ID" value="QKX49967.1"/>
    <property type="molecule type" value="Genomic_DNA"/>
</dbReference>
<gene>
    <name evidence="17" type="primary">thiD</name>
    <name evidence="17" type="ORF">HF394_04810</name>
</gene>
<keyword evidence="12" id="KW-0784">Thiamine biosynthesis</keyword>
<comment type="pathway">
    <text evidence="13">Cofactor biosynthesis; thiamine diphosphate biosynthesis; 4-amino-2-methyl-5-diphosphomethylpyrimidine from 5-amino-1-(5-phospho-D-ribosyl)imidazole: step 2/3.</text>
</comment>
<evidence type="ECO:0000256" key="2">
    <source>
        <dbReference type="ARBA" id="ARBA00000565"/>
    </source>
</evidence>
<dbReference type="NCBIfam" id="TIGR00097">
    <property type="entry name" value="HMP-P_kinase"/>
    <property type="match status" value="1"/>
</dbReference>
<dbReference type="GO" id="GO:0005524">
    <property type="term" value="F:ATP binding"/>
    <property type="evidence" value="ECO:0007669"/>
    <property type="project" value="UniProtKB-KW"/>
</dbReference>
<evidence type="ECO:0000256" key="3">
    <source>
        <dbReference type="ARBA" id="ARBA00004769"/>
    </source>
</evidence>
<keyword evidence="18" id="KW-1185">Reference proteome</keyword>
<protein>
    <recommendedName>
        <fullName evidence="7">Hydroxymethylpyrimidine/phosphomethylpyrimidine kinase</fullName>
        <ecNumber evidence="5">2.7.1.49</ecNumber>
        <ecNumber evidence="6">2.7.4.7</ecNumber>
    </recommendedName>
    <alternativeName>
        <fullName evidence="14">Hydroxymethylpyrimidine kinase</fullName>
    </alternativeName>
    <alternativeName>
        <fullName evidence="15">Hydroxymethylpyrimidine phosphate kinase</fullName>
    </alternativeName>
</protein>
<dbReference type="PANTHER" id="PTHR20858">
    <property type="entry name" value="PHOSPHOMETHYLPYRIMIDINE KINASE"/>
    <property type="match status" value="1"/>
</dbReference>
<comment type="catalytic activity">
    <reaction evidence="1">
        <text>4-amino-5-hydroxymethyl-2-methylpyrimidine + ATP = 4-amino-2-methyl-5-(phosphooxymethyl)pyrimidine + ADP + H(+)</text>
        <dbReference type="Rhea" id="RHEA:23096"/>
        <dbReference type="ChEBI" id="CHEBI:15378"/>
        <dbReference type="ChEBI" id="CHEBI:16892"/>
        <dbReference type="ChEBI" id="CHEBI:30616"/>
        <dbReference type="ChEBI" id="CHEBI:58354"/>
        <dbReference type="ChEBI" id="CHEBI:456216"/>
        <dbReference type="EC" id="2.7.1.49"/>
    </reaction>
</comment>
<name>A0A7H8Q7S6_9BACL</name>
<dbReference type="CDD" id="cd01169">
    <property type="entry name" value="HMPP_kinase"/>
    <property type="match status" value="1"/>
</dbReference>
<proteinExistence type="inferred from homology"/>
<dbReference type="AlphaFoldDB" id="A0A7H8Q7S6"/>
<evidence type="ECO:0000256" key="10">
    <source>
        <dbReference type="ARBA" id="ARBA00022777"/>
    </source>
</evidence>
<dbReference type="Gene3D" id="3.40.1190.20">
    <property type="match status" value="1"/>
</dbReference>
<keyword evidence="10 17" id="KW-0418">Kinase</keyword>
<dbReference type="InterPro" id="IPR013749">
    <property type="entry name" value="PM/HMP-P_kinase-1"/>
</dbReference>
<comment type="pathway">
    <text evidence="3">Cofactor biosynthesis; thiamine diphosphate biosynthesis; 4-amino-2-methyl-5-diphosphomethylpyrimidine from 5-amino-1-(5-phospho-D-ribosyl)imidazole: step 3/3.</text>
</comment>
<evidence type="ECO:0000256" key="4">
    <source>
        <dbReference type="ARBA" id="ARBA00009879"/>
    </source>
</evidence>
<dbReference type="InterPro" id="IPR004399">
    <property type="entry name" value="HMP/HMP-P_kinase_dom"/>
</dbReference>
<evidence type="ECO:0000256" key="13">
    <source>
        <dbReference type="ARBA" id="ARBA00037917"/>
    </source>
</evidence>
<dbReference type="Proteomes" id="UP000509222">
    <property type="component" value="Chromosome"/>
</dbReference>
<keyword evidence="9" id="KW-0547">Nucleotide-binding</keyword>
<dbReference type="EC" id="2.7.1.49" evidence="5"/>
<evidence type="ECO:0000313" key="18">
    <source>
        <dbReference type="Proteomes" id="UP000509222"/>
    </source>
</evidence>
<dbReference type="GO" id="GO:0009228">
    <property type="term" value="P:thiamine biosynthetic process"/>
    <property type="evidence" value="ECO:0007669"/>
    <property type="project" value="UniProtKB-KW"/>
</dbReference>
<evidence type="ECO:0000256" key="12">
    <source>
        <dbReference type="ARBA" id="ARBA00022977"/>
    </source>
</evidence>
<evidence type="ECO:0000259" key="16">
    <source>
        <dbReference type="Pfam" id="PF08543"/>
    </source>
</evidence>
<accession>A0A7H8Q7S6</accession>
<evidence type="ECO:0000256" key="14">
    <source>
        <dbReference type="ARBA" id="ARBA00042102"/>
    </source>
</evidence>
<dbReference type="SUPFAM" id="SSF53613">
    <property type="entry name" value="Ribokinase-like"/>
    <property type="match status" value="1"/>
</dbReference>
<evidence type="ECO:0000256" key="1">
    <source>
        <dbReference type="ARBA" id="ARBA00000151"/>
    </source>
</evidence>
<keyword evidence="8 17" id="KW-0808">Transferase</keyword>
<evidence type="ECO:0000313" key="17">
    <source>
        <dbReference type="EMBL" id="QKX49967.1"/>
    </source>
</evidence>
<evidence type="ECO:0000256" key="11">
    <source>
        <dbReference type="ARBA" id="ARBA00022840"/>
    </source>
</evidence>
<dbReference type="GO" id="GO:0005829">
    <property type="term" value="C:cytosol"/>
    <property type="evidence" value="ECO:0007669"/>
    <property type="project" value="TreeGrafter"/>
</dbReference>
<dbReference type="InterPro" id="IPR029056">
    <property type="entry name" value="Ribokinase-like"/>
</dbReference>
<sequence>MMPQTLTIAGSDSGGGAGIQADIKTFQELGVYSTSVITAVTAQNTLGVTGIYPVPVYGVREQLRAVGEDFQIAALKTGMLFDAETIKETASAIRQYGWKNLVVDPVMIAKGGASLLQQEAVEALKQHLLPLALVVTPNLPEAEVISGVSISDETSRKRAAEKILLLGAASVVIKGGHAANPKIAEDYYLTRDGKERLFRSPRINTSQTHGTGCTFAAALTAELAKGQPVEIAICTAKQFIQAALSEELHIGAGHGPTNHAAYQAYVRRNGGARHVQVIQ</sequence>
<evidence type="ECO:0000256" key="7">
    <source>
        <dbReference type="ARBA" id="ARBA00019161"/>
    </source>
</evidence>
<comment type="catalytic activity">
    <reaction evidence="2">
        <text>4-amino-2-methyl-5-(phosphooxymethyl)pyrimidine + ATP = 4-amino-2-methyl-5-(diphosphooxymethyl)pyrimidine + ADP</text>
        <dbReference type="Rhea" id="RHEA:19893"/>
        <dbReference type="ChEBI" id="CHEBI:30616"/>
        <dbReference type="ChEBI" id="CHEBI:57841"/>
        <dbReference type="ChEBI" id="CHEBI:58354"/>
        <dbReference type="ChEBI" id="CHEBI:456216"/>
        <dbReference type="EC" id="2.7.4.7"/>
    </reaction>
</comment>
<feature type="domain" description="Pyridoxamine kinase/Phosphomethylpyrimidine kinase" evidence="16">
    <location>
        <begin position="12"/>
        <end position="258"/>
    </location>
</feature>
<dbReference type="RefSeq" id="WP_036805371.1">
    <property type="nucleotide sequence ID" value="NZ_CP051177.1"/>
</dbReference>
<dbReference type="GO" id="GO:0008972">
    <property type="term" value="F:phosphomethylpyrimidine kinase activity"/>
    <property type="evidence" value="ECO:0007669"/>
    <property type="project" value="UniProtKB-EC"/>
</dbReference>
<evidence type="ECO:0000256" key="15">
    <source>
        <dbReference type="ARBA" id="ARBA00043176"/>
    </source>
</evidence>
<dbReference type="GO" id="GO:0008902">
    <property type="term" value="F:hydroxymethylpyrimidine kinase activity"/>
    <property type="evidence" value="ECO:0007669"/>
    <property type="project" value="UniProtKB-EC"/>
</dbReference>
<evidence type="ECO:0000256" key="8">
    <source>
        <dbReference type="ARBA" id="ARBA00022679"/>
    </source>
</evidence>
<reference evidence="18" key="1">
    <citation type="submission" date="2020-06" db="EMBL/GenBank/DDBJ databases">
        <title>Isolation of Planomicrobium glaciei.</title>
        <authorList>
            <person name="Malisova L."/>
            <person name="Safrankova R."/>
            <person name="Jakubu V."/>
            <person name="Spanelova P."/>
        </authorList>
    </citation>
    <scope>NUCLEOTIDE SEQUENCE [LARGE SCALE GENOMIC DNA]</scope>
    <source>
        <strain evidence="18">NRL-ATB46093</strain>
    </source>
</reference>
<evidence type="ECO:0000256" key="5">
    <source>
        <dbReference type="ARBA" id="ARBA00012135"/>
    </source>
</evidence>
<keyword evidence="11" id="KW-0067">ATP-binding</keyword>
<dbReference type="Pfam" id="PF08543">
    <property type="entry name" value="Phos_pyr_kin"/>
    <property type="match status" value="1"/>
</dbReference>